<comment type="subcellular location">
    <subcellularLocation>
        <location evidence="1">Cell membrane</location>
        <topology evidence="1">Multi-pass membrane protein</topology>
    </subcellularLocation>
</comment>
<dbReference type="OrthoDB" id="5906224at2"/>
<evidence type="ECO:0000256" key="1">
    <source>
        <dbReference type="ARBA" id="ARBA00004651"/>
    </source>
</evidence>
<dbReference type="PANTHER" id="PTHR30250:SF27">
    <property type="entry name" value="POLYSACCHARIDE BIOSYNTHESIS PROTEIN"/>
    <property type="match status" value="1"/>
</dbReference>
<evidence type="ECO:0000256" key="6">
    <source>
        <dbReference type="SAM" id="Phobius"/>
    </source>
</evidence>
<evidence type="ECO:0000256" key="3">
    <source>
        <dbReference type="ARBA" id="ARBA00022692"/>
    </source>
</evidence>
<dbReference type="PANTHER" id="PTHR30250">
    <property type="entry name" value="PST FAMILY PREDICTED COLANIC ACID TRANSPORTER"/>
    <property type="match status" value="1"/>
</dbReference>
<feature type="transmembrane region" description="Helical" evidence="6">
    <location>
        <begin position="82"/>
        <end position="104"/>
    </location>
</feature>
<feature type="transmembrane region" description="Helical" evidence="6">
    <location>
        <begin position="424"/>
        <end position="445"/>
    </location>
</feature>
<gene>
    <name evidence="7" type="ORF">SAMN05421743_10864</name>
</gene>
<feature type="transmembrane region" description="Helical" evidence="6">
    <location>
        <begin position="180"/>
        <end position="201"/>
    </location>
</feature>
<organism evidence="7 8">
    <name type="scientific">Thalassobacillus cyri</name>
    <dbReference type="NCBI Taxonomy" id="571932"/>
    <lineage>
        <taxon>Bacteria</taxon>
        <taxon>Bacillati</taxon>
        <taxon>Bacillota</taxon>
        <taxon>Bacilli</taxon>
        <taxon>Bacillales</taxon>
        <taxon>Bacillaceae</taxon>
        <taxon>Thalassobacillus</taxon>
    </lineage>
</organism>
<feature type="transmembrane region" description="Helical" evidence="6">
    <location>
        <begin position="124"/>
        <end position="144"/>
    </location>
</feature>
<sequence>MNLNNLGRKSLLVFIGIIFESAIVMLVNILGAKLFGVTAYGDFILVFTWVMFIVSFTKLGFDQSIIAYVTKADVFKEEYEKNNIVVFSLLFSFIFTFLISFLLYINAEFIAVNLLNNPRLDNLFIIQIPIIFLLTFTHISLSILRAFDKINNFTQIKYFLIPSLEILVILFLYFMGVDSIALVIGKYVSLTVAIIGIFYLFKNITSIHFFKYLNLYKKFIIFSLPLVLSGLIVLTISRIDILMIGYYLEGDKVGIYNIIVQISKVSLIILSTINTIFTPIFSKLYVSKEYERLKNTYRSTTRWITFFTLVYLCEIIIFNEEITTVLGDNFKQGTVVLILLTIGYFIDTSVGSVANMNTMTGRPSYNLYSSLLVIIINIILNMILIPKYGINGAAIATMTAVSLSNILKMVLLYRHTKIQPYNIYYLKLFLSAAGSLIITMGLKEFFNSDSIFMHITIFLFFIIIYIFSVALLKVSDEDKQMLTKYIKKIC</sequence>
<keyword evidence="4 6" id="KW-1133">Transmembrane helix</keyword>
<keyword evidence="8" id="KW-1185">Reference proteome</keyword>
<proteinExistence type="predicted"/>
<evidence type="ECO:0000313" key="8">
    <source>
        <dbReference type="Proteomes" id="UP000198584"/>
    </source>
</evidence>
<feature type="transmembrane region" description="Helical" evidence="6">
    <location>
        <begin position="12"/>
        <end position="31"/>
    </location>
</feature>
<feature type="transmembrane region" description="Helical" evidence="6">
    <location>
        <begin position="156"/>
        <end position="174"/>
    </location>
</feature>
<dbReference type="Proteomes" id="UP000198584">
    <property type="component" value="Unassembled WGS sequence"/>
</dbReference>
<dbReference type="InterPro" id="IPR050833">
    <property type="entry name" value="Poly_Biosynth_Transport"/>
</dbReference>
<feature type="transmembrane region" description="Helical" evidence="6">
    <location>
        <begin position="390"/>
        <end position="412"/>
    </location>
</feature>
<name>A0A1H4DZD0_9BACI</name>
<dbReference type="STRING" id="571932.SAMN05421743_10864"/>
<feature type="transmembrane region" description="Helical" evidence="6">
    <location>
        <begin position="451"/>
        <end position="472"/>
    </location>
</feature>
<reference evidence="8" key="1">
    <citation type="submission" date="2016-10" db="EMBL/GenBank/DDBJ databases">
        <authorList>
            <person name="Varghese N."/>
            <person name="Submissions S."/>
        </authorList>
    </citation>
    <scope>NUCLEOTIDE SEQUENCE [LARGE SCALE GENOMIC DNA]</scope>
    <source>
        <strain evidence="8">CCM7597</strain>
    </source>
</reference>
<feature type="transmembrane region" description="Helical" evidence="6">
    <location>
        <begin position="330"/>
        <end position="353"/>
    </location>
</feature>
<feature type="transmembrane region" description="Helical" evidence="6">
    <location>
        <begin position="254"/>
        <end position="281"/>
    </location>
</feature>
<accession>A0A1H4DZD0</accession>
<evidence type="ECO:0000256" key="5">
    <source>
        <dbReference type="ARBA" id="ARBA00023136"/>
    </source>
</evidence>
<evidence type="ECO:0000313" key="7">
    <source>
        <dbReference type="EMBL" id="SEA77986.1"/>
    </source>
</evidence>
<feature type="transmembrane region" description="Helical" evidence="6">
    <location>
        <begin position="301"/>
        <end position="318"/>
    </location>
</feature>
<dbReference type="AlphaFoldDB" id="A0A1H4DZD0"/>
<feature type="transmembrane region" description="Helical" evidence="6">
    <location>
        <begin position="222"/>
        <end position="248"/>
    </location>
</feature>
<keyword evidence="5 6" id="KW-0472">Membrane</keyword>
<dbReference type="EMBL" id="FNQR01000008">
    <property type="protein sequence ID" value="SEA77986.1"/>
    <property type="molecule type" value="Genomic_DNA"/>
</dbReference>
<dbReference type="RefSeq" id="WP_093045045.1">
    <property type="nucleotide sequence ID" value="NZ_FNQR01000008.1"/>
</dbReference>
<evidence type="ECO:0000256" key="4">
    <source>
        <dbReference type="ARBA" id="ARBA00022989"/>
    </source>
</evidence>
<evidence type="ECO:0000256" key="2">
    <source>
        <dbReference type="ARBA" id="ARBA00022475"/>
    </source>
</evidence>
<keyword evidence="3 6" id="KW-0812">Transmembrane</keyword>
<feature type="transmembrane region" description="Helical" evidence="6">
    <location>
        <begin position="43"/>
        <end position="61"/>
    </location>
</feature>
<keyword evidence="2" id="KW-1003">Cell membrane</keyword>
<dbReference type="GO" id="GO:0005886">
    <property type="term" value="C:plasma membrane"/>
    <property type="evidence" value="ECO:0007669"/>
    <property type="project" value="UniProtKB-SubCell"/>
</dbReference>
<feature type="transmembrane region" description="Helical" evidence="6">
    <location>
        <begin position="365"/>
        <end position="384"/>
    </location>
</feature>
<dbReference type="InterPro" id="IPR002797">
    <property type="entry name" value="Polysacc_synth"/>
</dbReference>
<dbReference type="Pfam" id="PF01943">
    <property type="entry name" value="Polysacc_synt"/>
    <property type="match status" value="1"/>
</dbReference>
<protein>
    <submittedName>
        <fullName evidence="7">Membrane protein involved in the export of O-antigen and teichoic acid</fullName>
    </submittedName>
</protein>